<dbReference type="PANTHER" id="PTHR10250:SF26">
    <property type="entry name" value="GLUTATHIONE S-TRANSFERASE 3, MITOCHONDRIAL"/>
    <property type="match status" value="1"/>
</dbReference>
<evidence type="ECO:0000313" key="6">
    <source>
        <dbReference type="EMBL" id="KAF2498076.1"/>
    </source>
</evidence>
<feature type="transmembrane region" description="Helical" evidence="5">
    <location>
        <begin position="131"/>
        <end position="153"/>
    </location>
</feature>
<proteinExistence type="predicted"/>
<dbReference type="InterPro" id="IPR023352">
    <property type="entry name" value="MAPEG-like_dom_sf"/>
</dbReference>
<keyword evidence="7" id="KW-1185">Reference proteome</keyword>
<feature type="transmembrane region" description="Helical" evidence="5">
    <location>
        <begin position="83"/>
        <end position="107"/>
    </location>
</feature>
<dbReference type="AlphaFoldDB" id="A0A6A6R0Q9"/>
<dbReference type="GO" id="GO:0005783">
    <property type="term" value="C:endoplasmic reticulum"/>
    <property type="evidence" value="ECO:0007669"/>
    <property type="project" value="TreeGrafter"/>
</dbReference>
<protein>
    <submittedName>
        <fullName evidence="6">Glutation S-transferase</fullName>
    </submittedName>
</protein>
<keyword evidence="2 5" id="KW-0812">Transmembrane</keyword>
<dbReference type="GO" id="GO:0004364">
    <property type="term" value="F:glutathione transferase activity"/>
    <property type="evidence" value="ECO:0007669"/>
    <property type="project" value="TreeGrafter"/>
</dbReference>
<comment type="subcellular location">
    <subcellularLocation>
        <location evidence="1">Membrane</location>
        <topology evidence="1">Multi-pass membrane protein</topology>
    </subcellularLocation>
</comment>
<evidence type="ECO:0000313" key="7">
    <source>
        <dbReference type="Proteomes" id="UP000799750"/>
    </source>
</evidence>
<dbReference type="PANTHER" id="PTHR10250">
    <property type="entry name" value="MICROSOMAL GLUTATHIONE S-TRANSFERASE"/>
    <property type="match status" value="1"/>
</dbReference>
<dbReference type="Pfam" id="PF01124">
    <property type="entry name" value="MAPEG"/>
    <property type="match status" value="1"/>
</dbReference>
<dbReference type="SUPFAM" id="SSF161084">
    <property type="entry name" value="MAPEG domain-like"/>
    <property type="match status" value="1"/>
</dbReference>
<dbReference type="InterPro" id="IPR050997">
    <property type="entry name" value="MAPEG"/>
</dbReference>
<evidence type="ECO:0000256" key="4">
    <source>
        <dbReference type="ARBA" id="ARBA00023136"/>
    </source>
</evidence>
<evidence type="ECO:0000256" key="5">
    <source>
        <dbReference type="SAM" id="Phobius"/>
    </source>
</evidence>
<keyword evidence="6" id="KW-0808">Transferase</keyword>
<dbReference type="GO" id="GO:0016020">
    <property type="term" value="C:membrane"/>
    <property type="evidence" value="ECO:0007669"/>
    <property type="project" value="UniProtKB-SubCell"/>
</dbReference>
<reference evidence="6" key="1">
    <citation type="journal article" date="2020" name="Stud. Mycol.">
        <title>101 Dothideomycetes genomes: a test case for predicting lifestyles and emergence of pathogens.</title>
        <authorList>
            <person name="Haridas S."/>
            <person name="Albert R."/>
            <person name="Binder M."/>
            <person name="Bloem J."/>
            <person name="Labutti K."/>
            <person name="Salamov A."/>
            <person name="Andreopoulos B."/>
            <person name="Baker S."/>
            <person name="Barry K."/>
            <person name="Bills G."/>
            <person name="Bluhm B."/>
            <person name="Cannon C."/>
            <person name="Castanera R."/>
            <person name="Culley D."/>
            <person name="Daum C."/>
            <person name="Ezra D."/>
            <person name="Gonzalez J."/>
            <person name="Henrissat B."/>
            <person name="Kuo A."/>
            <person name="Liang C."/>
            <person name="Lipzen A."/>
            <person name="Lutzoni F."/>
            <person name="Magnuson J."/>
            <person name="Mondo S."/>
            <person name="Nolan M."/>
            <person name="Ohm R."/>
            <person name="Pangilinan J."/>
            <person name="Park H.-J."/>
            <person name="Ramirez L."/>
            <person name="Alfaro M."/>
            <person name="Sun H."/>
            <person name="Tritt A."/>
            <person name="Yoshinaga Y."/>
            <person name="Zwiers L.-H."/>
            <person name="Turgeon B."/>
            <person name="Goodwin S."/>
            <person name="Spatafora J."/>
            <person name="Crous P."/>
            <person name="Grigoriev I."/>
        </authorList>
    </citation>
    <scope>NUCLEOTIDE SEQUENCE</scope>
    <source>
        <strain evidence="6">CBS 269.34</strain>
    </source>
</reference>
<sequence length="154" mass="16877">MVTVEVPSEYGYVILTALSTVFLGVWHGLRVNTFRKAAGIPYPYEYASYEQTTTAPPAKQKAMYLFNCAQRAHQNYNENHPSALAMILVAGVGYPLSTTAFGLFWAVNRAIYAVGYTKPDLERGKGRYRGAGWYLGVLGLAGLTVKTGVDMLLA</sequence>
<evidence type="ECO:0000256" key="3">
    <source>
        <dbReference type="ARBA" id="ARBA00022989"/>
    </source>
</evidence>
<dbReference type="GO" id="GO:0004602">
    <property type="term" value="F:glutathione peroxidase activity"/>
    <property type="evidence" value="ECO:0007669"/>
    <property type="project" value="TreeGrafter"/>
</dbReference>
<dbReference type="Gene3D" id="1.20.120.550">
    <property type="entry name" value="Membrane associated eicosanoid/glutathione metabolism-like domain"/>
    <property type="match status" value="1"/>
</dbReference>
<dbReference type="InterPro" id="IPR001129">
    <property type="entry name" value="Membr-assoc_MAPEG"/>
</dbReference>
<keyword evidence="4 5" id="KW-0472">Membrane</keyword>
<dbReference type="GO" id="GO:0005635">
    <property type="term" value="C:nuclear envelope"/>
    <property type="evidence" value="ECO:0007669"/>
    <property type="project" value="TreeGrafter"/>
</dbReference>
<dbReference type="Proteomes" id="UP000799750">
    <property type="component" value="Unassembled WGS sequence"/>
</dbReference>
<evidence type="ECO:0000256" key="2">
    <source>
        <dbReference type="ARBA" id="ARBA00022692"/>
    </source>
</evidence>
<name>A0A6A6R0Q9_9PEZI</name>
<accession>A0A6A6R0Q9</accession>
<dbReference type="EMBL" id="MU004186">
    <property type="protein sequence ID" value="KAF2498076.1"/>
    <property type="molecule type" value="Genomic_DNA"/>
</dbReference>
<dbReference type="OrthoDB" id="410651at2759"/>
<organism evidence="6 7">
    <name type="scientific">Lophium mytilinum</name>
    <dbReference type="NCBI Taxonomy" id="390894"/>
    <lineage>
        <taxon>Eukaryota</taxon>
        <taxon>Fungi</taxon>
        <taxon>Dikarya</taxon>
        <taxon>Ascomycota</taxon>
        <taxon>Pezizomycotina</taxon>
        <taxon>Dothideomycetes</taxon>
        <taxon>Pleosporomycetidae</taxon>
        <taxon>Mytilinidiales</taxon>
        <taxon>Mytilinidiaceae</taxon>
        <taxon>Lophium</taxon>
    </lineage>
</organism>
<evidence type="ECO:0000256" key="1">
    <source>
        <dbReference type="ARBA" id="ARBA00004141"/>
    </source>
</evidence>
<keyword evidence="3 5" id="KW-1133">Transmembrane helix</keyword>
<feature type="transmembrane region" description="Helical" evidence="5">
    <location>
        <begin position="12"/>
        <end position="29"/>
    </location>
</feature>
<gene>
    <name evidence="6" type="ORF">BU16DRAFT_333553</name>
</gene>